<keyword evidence="3" id="KW-0255">Endonuclease</keyword>
<evidence type="ECO:0000259" key="2">
    <source>
        <dbReference type="Pfam" id="PF05685"/>
    </source>
</evidence>
<accession>A0A951PA59</accession>
<dbReference type="Pfam" id="PF05685">
    <property type="entry name" value="Uma2"/>
    <property type="match status" value="1"/>
</dbReference>
<sequence length="259" mass="30184">MIAKEIANQQEPVAPLAEAQPELAQPELAQPEITFPPGDLYSNEPPLETYLHLRQLILLLTCLEWHWRERTDYFAAGNLTVYYSPNQRKSEDFRGPDLFVVLNTEWKPRKSWVVWEEDGKYPNVIVEVLSDTTAKTDRGLKKQIYQDTFRTPDYFWFDPDSLEFAGFHLVDGEYQPLVANEQGWLWSHQLQLFLGVQGQQLRFFTATGELVLSPTESAHQAEQQRQQAEQQQQQAEQQRQQAEDLLAQYRARFGELPED</sequence>
<evidence type="ECO:0000313" key="3">
    <source>
        <dbReference type="EMBL" id="MBW4464934.1"/>
    </source>
</evidence>
<feature type="compositionally biased region" description="Low complexity" evidence="1">
    <location>
        <begin position="220"/>
        <end position="240"/>
    </location>
</feature>
<feature type="region of interest" description="Disordered" evidence="1">
    <location>
        <begin position="215"/>
        <end position="241"/>
    </location>
</feature>
<dbReference type="Gene3D" id="3.90.1570.10">
    <property type="entry name" value="tt1808, chain A"/>
    <property type="match status" value="1"/>
</dbReference>
<dbReference type="InterPro" id="IPR011335">
    <property type="entry name" value="Restrct_endonuc-II-like"/>
</dbReference>
<dbReference type="InterPro" id="IPR008538">
    <property type="entry name" value="Uma2"/>
</dbReference>
<dbReference type="InterPro" id="IPR012296">
    <property type="entry name" value="Nuclease_put_TT1808"/>
</dbReference>
<dbReference type="GO" id="GO:0004519">
    <property type="term" value="F:endonuclease activity"/>
    <property type="evidence" value="ECO:0007669"/>
    <property type="project" value="UniProtKB-KW"/>
</dbReference>
<comment type="caution">
    <text evidence="3">The sequence shown here is derived from an EMBL/GenBank/DDBJ whole genome shotgun (WGS) entry which is preliminary data.</text>
</comment>
<evidence type="ECO:0000256" key="1">
    <source>
        <dbReference type="SAM" id="MobiDB-lite"/>
    </source>
</evidence>
<gene>
    <name evidence="3" type="ORF">KME07_05775</name>
</gene>
<feature type="domain" description="Putative restriction endonuclease" evidence="2">
    <location>
        <begin position="30"/>
        <end position="192"/>
    </location>
</feature>
<organism evidence="3 4">
    <name type="scientific">Pegethrix bostrychoides GSE-TBD4-15B</name>
    <dbReference type="NCBI Taxonomy" id="2839662"/>
    <lineage>
        <taxon>Bacteria</taxon>
        <taxon>Bacillati</taxon>
        <taxon>Cyanobacteriota</taxon>
        <taxon>Cyanophyceae</taxon>
        <taxon>Oculatellales</taxon>
        <taxon>Oculatellaceae</taxon>
        <taxon>Pegethrix</taxon>
    </lineage>
</organism>
<keyword evidence="3" id="KW-0378">Hydrolase</keyword>
<reference evidence="3" key="1">
    <citation type="submission" date="2021-05" db="EMBL/GenBank/DDBJ databases">
        <authorList>
            <person name="Pietrasiak N."/>
            <person name="Ward R."/>
            <person name="Stajich J.E."/>
            <person name="Kurbessoian T."/>
        </authorList>
    </citation>
    <scope>NUCLEOTIDE SEQUENCE</scope>
    <source>
        <strain evidence="3">GSE-TBD4-15B</strain>
    </source>
</reference>
<dbReference type="Proteomes" id="UP000707356">
    <property type="component" value="Unassembled WGS sequence"/>
</dbReference>
<dbReference type="EMBL" id="JAHHHV010000025">
    <property type="protein sequence ID" value="MBW4464934.1"/>
    <property type="molecule type" value="Genomic_DNA"/>
</dbReference>
<dbReference type="AlphaFoldDB" id="A0A951PA59"/>
<protein>
    <submittedName>
        <fullName evidence="3">Uma2 family endonuclease</fullName>
    </submittedName>
</protein>
<reference evidence="3" key="2">
    <citation type="journal article" date="2022" name="Microbiol. Resour. Announc.">
        <title>Metagenome Sequencing to Explore Phylogenomics of Terrestrial Cyanobacteria.</title>
        <authorList>
            <person name="Ward R.D."/>
            <person name="Stajich J.E."/>
            <person name="Johansen J.R."/>
            <person name="Huntemann M."/>
            <person name="Clum A."/>
            <person name="Foster B."/>
            <person name="Foster B."/>
            <person name="Roux S."/>
            <person name="Palaniappan K."/>
            <person name="Varghese N."/>
            <person name="Mukherjee S."/>
            <person name="Reddy T.B.K."/>
            <person name="Daum C."/>
            <person name="Copeland A."/>
            <person name="Chen I.A."/>
            <person name="Ivanova N.N."/>
            <person name="Kyrpides N.C."/>
            <person name="Shapiro N."/>
            <person name="Eloe-Fadrosh E.A."/>
            <person name="Pietrasiak N."/>
        </authorList>
    </citation>
    <scope>NUCLEOTIDE SEQUENCE</scope>
    <source>
        <strain evidence="3">GSE-TBD4-15B</strain>
    </source>
</reference>
<dbReference type="PANTHER" id="PTHR33352">
    <property type="entry name" value="SLR1095 PROTEIN"/>
    <property type="match status" value="1"/>
</dbReference>
<keyword evidence="3" id="KW-0540">Nuclease</keyword>
<name>A0A951PA59_9CYAN</name>
<evidence type="ECO:0000313" key="4">
    <source>
        <dbReference type="Proteomes" id="UP000707356"/>
    </source>
</evidence>
<dbReference type="PANTHER" id="PTHR33352:SF3">
    <property type="entry name" value="SLR1612 PROTEIN"/>
    <property type="match status" value="1"/>
</dbReference>
<dbReference type="CDD" id="cd06260">
    <property type="entry name" value="DUF820-like"/>
    <property type="match status" value="1"/>
</dbReference>
<dbReference type="SUPFAM" id="SSF52980">
    <property type="entry name" value="Restriction endonuclease-like"/>
    <property type="match status" value="1"/>
</dbReference>
<proteinExistence type="predicted"/>